<feature type="domain" description="TIL" evidence="6">
    <location>
        <begin position="331"/>
        <end position="386"/>
    </location>
</feature>
<dbReference type="Proteomes" id="UP000075884">
    <property type="component" value="Unassembled WGS sequence"/>
</dbReference>
<dbReference type="InterPro" id="IPR051368">
    <property type="entry name" value="SerProtInhib-TIL_Domain"/>
</dbReference>
<evidence type="ECO:0000313" key="8">
    <source>
        <dbReference type="Proteomes" id="UP000075884"/>
    </source>
</evidence>
<dbReference type="InterPro" id="IPR002919">
    <property type="entry name" value="TIL_dom"/>
</dbReference>
<dbReference type="PANTHER" id="PTHR23259:SF70">
    <property type="entry name" value="ACCESSORY GLAND PROTEIN ACP62F-RELATED"/>
    <property type="match status" value="1"/>
</dbReference>
<reference evidence="8" key="1">
    <citation type="submission" date="2013-03" db="EMBL/GenBank/DDBJ databases">
        <title>The Genome Sequence of Anopheles dirus WRAIR2.</title>
        <authorList>
            <consortium name="The Broad Institute Genomics Platform"/>
            <person name="Neafsey D.E."/>
            <person name="Walton C."/>
            <person name="Walker B."/>
            <person name="Young S.K."/>
            <person name="Zeng Q."/>
            <person name="Gargeya S."/>
            <person name="Fitzgerald M."/>
            <person name="Haas B."/>
            <person name="Abouelleil A."/>
            <person name="Allen A.W."/>
            <person name="Alvarado L."/>
            <person name="Arachchi H.M."/>
            <person name="Berlin A.M."/>
            <person name="Chapman S.B."/>
            <person name="Gainer-Dewar J."/>
            <person name="Goldberg J."/>
            <person name="Griggs A."/>
            <person name="Gujja S."/>
            <person name="Hansen M."/>
            <person name="Howarth C."/>
            <person name="Imamovic A."/>
            <person name="Ireland A."/>
            <person name="Larimer J."/>
            <person name="McCowan C."/>
            <person name="Murphy C."/>
            <person name="Pearson M."/>
            <person name="Poon T.W."/>
            <person name="Priest M."/>
            <person name="Roberts A."/>
            <person name="Saif S."/>
            <person name="Shea T."/>
            <person name="Sisk P."/>
            <person name="Sykes S."/>
            <person name="Wortman J."/>
            <person name="Nusbaum C."/>
            <person name="Birren B."/>
        </authorList>
    </citation>
    <scope>NUCLEOTIDE SEQUENCE [LARGE SCALE GENOMIC DNA]</scope>
    <source>
        <strain evidence="8">WRAIR2</strain>
    </source>
</reference>
<evidence type="ECO:0000256" key="4">
    <source>
        <dbReference type="ARBA" id="ARBA00023157"/>
    </source>
</evidence>
<keyword evidence="8" id="KW-1185">Reference proteome</keyword>
<dbReference type="FunFam" id="2.10.25.10:FF:000055">
    <property type="entry name" value="alpha-tectorin isoform X1"/>
    <property type="match status" value="3"/>
</dbReference>
<keyword evidence="2" id="KW-0646">Protease inhibitor</keyword>
<organism evidence="7 8">
    <name type="scientific">Anopheles dirus</name>
    <dbReference type="NCBI Taxonomy" id="7168"/>
    <lineage>
        <taxon>Eukaryota</taxon>
        <taxon>Metazoa</taxon>
        <taxon>Ecdysozoa</taxon>
        <taxon>Arthropoda</taxon>
        <taxon>Hexapoda</taxon>
        <taxon>Insecta</taxon>
        <taxon>Pterygota</taxon>
        <taxon>Neoptera</taxon>
        <taxon>Endopterygota</taxon>
        <taxon>Diptera</taxon>
        <taxon>Nematocera</taxon>
        <taxon>Culicoidea</taxon>
        <taxon>Culicidae</taxon>
        <taxon>Anophelinae</taxon>
        <taxon>Anopheles</taxon>
    </lineage>
</organism>
<dbReference type="GO" id="GO:0004867">
    <property type="term" value="F:serine-type endopeptidase inhibitor activity"/>
    <property type="evidence" value="ECO:0007669"/>
    <property type="project" value="UniProtKB-KW"/>
</dbReference>
<dbReference type="SUPFAM" id="SSF57567">
    <property type="entry name" value="Serine protease inhibitors"/>
    <property type="match status" value="5"/>
</dbReference>
<dbReference type="AlphaFoldDB" id="A0A182NIS5"/>
<comment type="similarity">
    <text evidence="1">Belongs to the serine protease inhibitor-like (TIL domain-containing) family.</text>
</comment>
<protein>
    <recommendedName>
        <fullName evidence="6">TIL domain-containing protein</fullName>
    </recommendedName>
</protein>
<dbReference type="STRING" id="7168.A0A182NIS5"/>
<dbReference type="InterPro" id="IPR036084">
    <property type="entry name" value="Ser_inhib-like_sf"/>
</dbReference>
<evidence type="ECO:0000256" key="1">
    <source>
        <dbReference type="ARBA" id="ARBA00007611"/>
    </source>
</evidence>
<proteinExistence type="inferred from homology"/>
<dbReference type="VEuPathDB" id="VectorBase:ADIR007550"/>
<dbReference type="PANTHER" id="PTHR23259">
    <property type="entry name" value="RIDDLE"/>
    <property type="match status" value="1"/>
</dbReference>
<keyword evidence="3" id="KW-0722">Serine protease inhibitor</keyword>
<keyword evidence="5" id="KW-1133">Transmembrane helix</keyword>
<feature type="domain" description="TIL" evidence="6">
    <location>
        <begin position="246"/>
        <end position="297"/>
    </location>
</feature>
<feature type="domain" description="TIL" evidence="6">
    <location>
        <begin position="23"/>
        <end position="78"/>
    </location>
</feature>
<evidence type="ECO:0000256" key="5">
    <source>
        <dbReference type="SAM" id="Phobius"/>
    </source>
</evidence>
<dbReference type="Pfam" id="PF01826">
    <property type="entry name" value="TIL"/>
    <property type="match status" value="5"/>
</dbReference>
<sequence>MYYKEEECLEASCYILPYPTEQCGENAVYKECGTACPETCETPDNSGLACTKQCVAGCFCKEGYVLNESNECILRSSCYPLPYPTECGENAEYNECGTACPETCDTPFPNTKLCINKCVPGCFCKDGYVLNENGECILRCQSSCLPPPPPTECGENEVYSECGTACRATCDKPEPGICFDLCVEGCFCKEGYVLNENNECVLPCQCPRTMKPVSMFTFLAVLALALQSVLCACPYAYPYPDPYPVCGPYEEYLECGTACPRVCNEIQNKFCTLQCVAGCFCKAGYVREYKNGPCIPEFSLCSARLTMKSTQVLLALSVLVLAVMSVYAGQCGPNERYDDCGTACPKTCATRADNIICTANCVRGCFCDPGYVRNVAGGRCIPVGQCP</sequence>
<evidence type="ECO:0000313" key="7">
    <source>
        <dbReference type="EnsemblMetazoa" id="ADIR007550-PA"/>
    </source>
</evidence>
<feature type="transmembrane region" description="Helical" evidence="5">
    <location>
        <begin position="216"/>
        <end position="237"/>
    </location>
</feature>
<name>A0A182NIS5_9DIPT</name>
<accession>A0A182NIS5</accession>
<keyword evidence="4" id="KW-1015">Disulfide bond</keyword>
<reference evidence="7" key="2">
    <citation type="submission" date="2020-05" db="UniProtKB">
        <authorList>
            <consortium name="EnsemblMetazoa"/>
        </authorList>
    </citation>
    <scope>IDENTIFICATION</scope>
    <source>
        <strain evidence="7">WRAIR2</strain>
    </source>
</reference>
<evidence type="ECO:0000259" key="6">
    <source>
        <dbReference type="Pfam" id="PF01826"/>
    </source>
</evidence>
<keyword evidence="5" id="KW-0472">Membrane</keyword>
<dbReference type="Gene3D" id="2.10.25.10">
    <property type="entry name" value="Laminin"/>
    <property type="match status" value="5"/>
</dbReference>
<feature type="domain" description="TIL" evidence="6">
    <location>
        <begin position="87"/>
        <end position="139"/>
    </location>
</feature>
<dbReference type="CDD" id="cd19941">
    <property type="entry name" value="TIL"/>
    <property type="match status" value="5"/>
</dbReference>
<feature type="transmembrane region" description="Helical" evidence="5">
    <location>
        <begin position="312"/>
        <end position="329"/>
    </location>
</feature>
<keyword evidence="5" id="KW-0812">Transmembrane</keyword>
<evidence type="ECO:0000256" key="3">
    <source>
        <dbReference type="ARBA" id="ARBA00022900"/>
    </source>
</evidence>
<feature type="domain" description="TIL" evidence="6">
    <location>
        <begin position="153"/>
        <end position="206"/>
    </location>
</feature>
<dbReference type="EnsemblMetazoa" id="ADIR007550-RA">
    <property type="protein sequence ID" value="ADIR007550-PA"/>
    <property type="gene ID" value="ADIR007550"/>
</dbReference>
<evidence type="ECO:0000256" key="2">
    <source>
        <dbReference type="ARBA" id="ARBA00022690"/>
    </source>
</evidence>